<keyword evidence="2" id="KW-1185">Reference proteome</keyword>
<sequence length="39" mass="4619">MIHKYSLSLILEVNAFIRKMLDVSMYIQIMLLCTYVVPK</sequence>
<organism evidence="1 2">
    <name type="scientific">Candidatus Doolittlea endobia</name>
    <dbReference type="NCBI Taxonomy" id="1778262"/>
    <lineage>
        <taxon>Bacteria</taxon>
        <taxon>Pseudomonadati</taxon>
        <taxon>Pseudomonadota</taxon>
        <taxon>Gammaproteobacteria</taxon>
        <taxon>Enterobacterales</taxon>
        <taxon>Enterobacteriaceae</taxon>
        <taxon>Candidatus Doolittlea</taxon>
    </lineage>
</organism>
<dbReference type="Proteomes" id="UP000095322">
    <property type="component" value="Chromosome I"/>
</dbReference>
<evidence type="ECO:0000313" key="1">
    <source>
        <dbReference type="EMBL" id="CUX96366.1"/>
    </source>
</evidence>
<name>A0A143WRD8_9ENTR</name>
<dbReference type="EMBL" id="LN999833">
    <property type="protein sequence ID" value="CUX96366.1"/>
    <property type="molecule type" value="Genomic_DNA"/>
</dbReference>
<proteinExistence type="predicted"/>
<protein>
    <submittedName>
        <fullName evidence="1">Uncharacterized protein</fullName>
    </submittedName>
</protein>
<gene>
    <name evidence="1" type="ORF">MHIR_DE00007</name>
</gene>
<evidence type="ECO:0000313" key="2">
    <source>
        <dbReference type="Proteomes" id="UP000095322"/>
    </source>
</evidence>
<dbReference type="STRING" id="1778262.MHIR_DE00007"/>
<accession>A0A143WRD8</accession>
<dbReference type="AlphaFoldDB" id="A0A143WRD8"/>
<dbReference type="KEGG" id="den:MHIR_DE00007"/>
<reference evidence="2" key="1">
    <citation type="submission" date="2016-01" db="EMBL/GenBank/DDBJ databases">
        <authorList>
            <person name="Husnik F."/>
        </authorList>
    </citation>
    <scope>NUCLEOTIDE SEQUENCE [LARGE SCALE GENOMIC DNA]</scope>
</reference>